<protein>
    <submittedName>
        <fullName evidence="1">Uncharacterized protein DUF1488</fullName>
    </submittedName>
</protein>
<dbReference type="Gene3D" id="3.30.160.140">
    <property type="entry name" value="Shew3726-like"/>
    <property type="match status" value="1"/>
</dbReference>
<organism evidence="1 2">
    <name type="scientific">Enterobacillus tribolii</name>
    <dbReference type="NCBI Taxonomy" id="1487935"/>
    <lineage>
        <taxon>Bacteria</taxon>
        <taxon>Pseudomonadati</taxon>
        <taxon>Pseudomonadota</taxon>
        <taxon>Gammaproteobacteria</taxon>
        <taxon>Enterobacterales</taxon>
        <taxon>Hafniaceae</taxon>
        <taxon>Enterobacillus</taxon>
    </lineage>
</organism>
<dbReference type="EMBL" id="QRAP01000016">
    <property type="protein sequence ID" value="RDK83731.1"/>
    <property type="molecule type" value="Genomic_DNA"/>
</dbReference>
<dbReference type="InterPro" id="IPR036692">
    <property type="entry name" value="Shew3726-like_sf"/>
</dbReference>
<dbReference type="Pfam" id="PF07369">
    <property type="entry name" value="DUF1488"/>
    <property type="match status" value="1"/>
</dbReference>
<dbReference type="OrthoDB" id="6465020at2"/>
<gene>
    <name evidence="1" type="ORF">C8D90_1162</name>
</gene>
<dbReference type="InterPro" id="IPR009962">
    <property type="entry name" value="DUF1488"/>
</dbReference>
<dbReference type="AlphaFoldDB" id="A0A370Q5U1"/>
<proteinExistence type="predicted"/>
<evidence type="ECO:0000313" key="2">
    <source>
        <dbReference type="Proteomes" id="UP000254848"/>
    </source>
</evidence>
<name>A0A370Q5U1_9GAMM</name>
<accession>A0A370Q5U1</accession>
<evidence type="ECO:0000313" key="1">
    <source>
        <dbReference type="EMBL" id="RDK83731.1"/>
    </source>
</evidence>
<comment type="caution">
    <text evidence="1">The sequence shown here is derived from an EMBL/GenBank/DDBJ whole genome shotgun (WGS) entry which is preliminary data.</text>
</comment>
<keyword evidence="2" id="KW-1185">Reference proteome</keyword>
<dbReference type="RefSeq" id="WP_115460398.1">
    <property type="nucleotide sequence ID" value="NZ_QRAP01000016.1"/>
</dbReference>
<reference evidence="1 2" key="1">
    <citation type="submission" date="2018-07" db="EMBL/GenBank/DDBJ databases">
        <title>Genomic Encyclopedia of Type Strains, Phase IV (KMG-IV): sequencing the most valuable type-strain genomes for metagenomic binning, comparative biology and taxonomic classification.</title>
        <authorList>
            <person name="Goeker M."/>
        </authorList>
    </citation>
    <scope>NUCLEOTIDE SEQUENCE [LARGE SCALE GENOMIC DNA]</scope>
    <source>
        <strain evidence="1 2">DSM 103736</strain>
    </source>
</reference>
<sequence length="86" mass="10103">MNQAIQFPDRRHWDEERQAVCFPALVNGFQVQCAVTLRYLTVLKEGADPLTIFDDMRWDLEDLTEQRILAEDYDASGWIWLDVSAR</sequence>
<dbReference type="SUPFAM" id="SSF160272">
    <property type="entry name" value="Shew3726-like"/>
    <property type="match status" value="1"/>
</dbReference>
<dbReference type="Proteomes" id="UP000254848">
    <property type="component" value="Unassembled WGS sequence"/>
</dbReference>